<protein>
    <recommendedName>
        <fullName evidence="1">Endospore appendages core domain-containing protein</fullName>
    </recommendedName>
</protein>
<evidence type="ECO:0000313" key="2">
    <source>
        <dbReference type="EMBL" id="GEN46133.1"/>
    </source>
</evidence>
<keyword evidence="3" id="KW-1185">Reference proteome</keyword>
<dbReference type="Pfam" id="PF13157">
    <property type="entry name" value="Enas"/>
    <property type="match status" value="1"/>
</dbReference>
<comment type="caution">
    <text evidence="2">The sequence shown here is derived from an EMBL/GenBank/DDBJ whole genome shotgun (WGS) entry which is preliminary data.</text>
</comment>
<proteinExistence type="predicted"/>
<evidence type="ECO:0000313" key="3">
    <source>
        <dbReference type="Proteomes" id="UP000321440"/>
    </source>
</evidence>
<dbReference type="OrthoDB" id="2971064at2"/>
<dbReference type="Proteomes" id="UP000321440">
    <property type="component" value="Unassembled WGS sequence"/>
</dbReference>
<evidence type="ECO:0000259" key="1">
    <source>
        <dbReference type="Pfam" id="PF13157"/>
    </source>
</evidence>
<reference evidence="2 3" key="1">
    <citation type="submission" date="2019-07" db="EMBL/GenBank/DDBJ databases">
        <title>Whole genome shotgun sequence of Alkalibacillus haloalkaliphilus NBRC 103110.</title>
        <authorList>
            <person name="Hosoyama A."/>
            <person name="Uohara A."/>
            <person name="Ohji S."/>
            <person name="Ichikawa N."/>
        </authorList>
    </citation>
    <scope>NUCLEOTIDE SEQUENCE [LARGE SCALE GENOMIC DNA]</scope>
    <source>
        <strain evidence="2 3">NBRC 103110</strain>
    </source>
</reference>
<sequence length="125" mass="13859">MGNCTTCHFDKPGHSLVSDDFCGNFLVPCDGEMHILWQLDPSFFAGGAQSAGTVSIYYGHSCDEDLTVIITREDFTTEQFQVSNGNTRSLTVLNLNSVAIVCPNQNQNRNRCEGKYCIDLHYAVE</sequence>
<accession>A0A511W7V1</accession>
<dbReference type="InterPro" id="IPR025055">
    <property type="entry name" value="Ena_core"/>
</dbReference>
<dbReference type="RefSeq" id="WP_146816695.1">
    <property type="nucleotide sequence ID" value="NZ_BJYA01000013.1"/>
</dbReference>
<gene>
    <name evidence="2" type="ORF">AHA02nite_19090</name>
</gene>
<organism evidence="2 3">
    <name type="scientific">Alkalibacillus haloalkaliphilus</name>
    <dbReference type="NCBI Taxonomy" id="94136"/>
    <lineage>
        <taxon>Bacteria</taxon>
        <taxon>Bacillati</taxon>
        <taxon>Bacillota</taxon>
        <taxon>Bacilli</taxon>
        <taxon>Bacillales</taxon>
        <taxon>Bacillaceae</taxon>
        <taxon>Alkalibacillus</taxon>
    </lineage>
</organism>
<dbReference type="EMBL" id="BJYA01000013">
    <property type="protein sequence ID" value="GEN46133.1"/>
    <property type="molecule type" value="Genomic_DNA"/>
</dbReference>
<feature type="domain" description="Endospore appendages core" evidence="1">
    <location>
        <begin position="13"/>
        <end position="123"/>
    </location>
</feature>
<name>A0A511W7V1_9BACI</name>
<dbReference type="AlphaFoldDB" id="A0A511W7V1"/>